<name>A0AAW2XQB6_9LAMI</name>
<accession>A0AAW2XQB6</accession>
<sequence length="390" mass="44004">MKRTEEAKWNNDPKYCKYHHLVGHAIQDCFVFKDKVMQLARQGRISLEEDSAMTNAITIENGYFDGNKDSCNTARGDVTTSNEDTLLKNEDSFNVDDLKRVIGDSKLFTETESHFADVKYYIEDAKKGKEVFPSEEQKSCGYNPKEKLSLEKLPPQAIGKKLDGLNTTQVMLKEKGHAIQDSRVGLGFTPPKPARIAIKRVSNNYVAEGFSSTEDDKGEDLREFVFNILGPHRRALHEITNKQSVFDRNGVGEDIAQTYHITLIEDGEVEEEDTKDAPVELEEGVKATVDELKEVNLCNIEITYVLQKAVKGQFLADFLADHPMPAEWELSDDLPDEDVLVIEITPPWKCTLMESLIKKELVLELLFITSEGEVLPYSFTKTQNCSNNAA</sequence>
<reference evidence="1" key="2">
    <citation type="journal article" date="2024" name="Plant">
        <title>Genomic evolution and insights into agronomic trait innovations of Sesamum species.</title>
        <authorList>
            <person name="Miao H."/>
            <person name="Wang L."/>
            <person name="Qu L."/>
            <person name="Liu H."/>
            <person name="Sun Y."/>
            <person name="Le M."/>
            <person name="Wang Q."/>
            <person name="Wei S."/>
            <person name="Zheng Y."/>
            <person name="Lin W."/>
            <person name="Duan Y."/>
            <person name="Cao H."/>
            <person name="Xiong S."/>
            <person name="Wang X."/>
            <person name="Wei L."/>
            <person name="Li C."/>
            <person name="Ma Q."/>
            <person name="Ju M."/>
            <person name="Zhao R."/>
            <person name="Li G."/>
            <person name="Mu C."/>
            <person name="Tian Q."/>
            <person name="Mei H."/>
            <person name="Zhang T."/>
            <person name="Gao T."/>
            <person name="Zhang H."/>
        </authorList>
    </citation>
    <scope>NUCLEOTIDE SEQUENCE</scope>
    <source>
        <strain evidence="1">KEN1</strain>
    </source>
</reference>
<evidence type="ECO:0000313" key="1">
    <source>
        <dbReference type="EMBL" id="KAL0455795.1"/>
    </source>
</evidence>
<proteinExistence type="predicted"/>
<reference evidence="1" key="1">
    <citation type="submission" date="2020-06" db="EMBL/GenBank/DDBJ databases">
        <authorList>
            <person name="Li T."/>
            <person name="Hu X."/>
            <person name="Zhang T."/>
            <person name="Song X."/>
            <person name="Zhang H."/>
            <person name="Dai N."/>
            <person name="Sheng W."/>
            <person name="Hou X."/>
            <person name="Wei L."/>
        </authorList>
    </citation>
    <scope>NUCLEOTIDE SEQUENCE</scope>
    <source>
        <strain evidence="1">KEN1</strain>
        <tissue evidence="1">Leaf</tissue>
    </source>
</reference>
<dbReference type="AlphaFoldDB" id="A0AAW2XQB6"/>
<dbReference type="EMBL" id="JACGWN010000003">
    <property type="protein sequence ID" value="KAL0455795.1"/>
    <property type="molecule type" value="Genomic_DNA"/>
</dbReference>
<protein>
    <submittedName>
        <fullName evidence="1">Uncharacterized protein</fullName>
    </submittedName>
</protein>
<comment type="caution">
    <text evidence="1">The sequence shown here is derived from an EMBL/GenBank/DDBJ whole genome shotgun (WGS) entry which is preliminary data.</text>
</comment>
<organism evidence="1">
    <name type="scientific">Sesamum latifolium</name>
    <dbReference type="NCBI Taxonomy" id="2727402"/>
    <lineage>
        <taxon>Eukaryota</taxon>
        <taxon>Viridiplantae</taxon>
        <taxon>Streptophyta</taxon>
        <taxon>Embryophyta</taxon>
        <taxon>Tracheophyta</taxon>
        <taxon>Spermatophyta</taxon>
        <taxon>Magnoliopsida</taxon>
        <taxon>eudicotyledons</taxon>
        <taxon>Gunneridae</taxon>
        <taxon>Pentapetalae</taxon>
        <taxon>asterids</taxon>
        <taxon>lamiids</taxon>
        <taxon>Lamiales</taxon>
        <taxon>Pedaliaceae</taxon>
        <taxon>Sesamum</taxon>
    </lineage>
</organism>
<gene>
    <name evidence="1" type="ORF">Slati_0918700</name>
</gene>